<dbReference type="AlphaFoldDB" id="A0A927GIV6"/>
<dbReference type="Gene3D" id="3.10.450.50">
    <property type="match status" value="2"/>
</dbReference>
<keyword evidence="1" id="KW-0732">Signal</keyword>
<dbReference type="EMBL" id="JACXAD010000005">
    <property type="protein sequence ID" value="MBD2767471.1"/>
    <property type="molecule type" value="Genomic_DNA"/>
</dbReference>
<reference evidence="2" key="1">
    <citation type="submission" date="2020-09" db="EMBL/GenBank/DDBJ databases">
        <authorList>
            <person name="Kim M.K."/>
        </authorList>
    </citation>
    <scope>NUCLEOTIDE SEQUENCE</scope>
    <source>
        <strain evidence="2">BT664</strain>
    </source>
</reference>
<evidence type="ECO:0000313" key="2">
    <source>
        <dbReference type="EMBL" id="MBD2767471.1"/>
    </source>
</evidence>
<proteinExistence type="predicted"/>
<protein>
    <submittedName>
        <fullName evidence="2">Nuclear transport factor 2 family protein</fullName>
    </submittedName>
</protein>
<sequence>MKNYLTVWAILAWSTPFVTHAQTAREAMLAAETSFAEAAKEGTRAAFLANCAPTAFVSDNGALADAHQVWSARPTQANTHMAWYPVLADVAQSGDLGYTTGPWASFQNNRPQTEGEYVTVWRKQPDGHWKYVVDMSVERIGKAAPKMPVVPQPHLSAAVATPSAAPSSVLLDLDGKFTEAELLKPGATYEQYLSTEARLYRSGVSTMQGETAIANMKNLNGRYFFAATSGYLAAAGDLGYVVGTMRRPAEGRIPEEQGSYLRIWRREAVAGWRIVVEVLNFTTKPTPMANDGAATVSQPLTRRPQ</sequence>
<keyword evidence="3" id="KW-1185">Reference proteome</keyword>
<dbReference type="RefSeq" id="WP_191004288.1">
    <property type="nucleotide sequence ID" value="NZ_JACXAD010000005.1"/>
</dbReference>
<dbReference type="SUPFAM" id="SSF54427">
    <property type="entry name" value="NTF2-like"/>
    <property type="match status" value="1"/>
</dbReference>
<organism evidence="2 3">
    <name type="scientific">Hymenobacter montanus</name>
    <dbReference type="NCBI Taxonomy" id="2771359"/>
    <lineage>
        <taxon>Bacteria</taxon>
        <taxon>Pseudomonadati</taxon>
        <taxon>Bacteroidota</taxon>
        <taxon>Cytophagia</taxon>
        <taxon>Cytophagales</taxon>
        <taxon>Hymenobacteraceae</taxon>
        <taxon>Hymenobacter</taxon>
    </lineage>
</organism>
<dbReference type="InterPro" id="IPR032710">
    <property type="entry name" value="NTF2-like_dom_sf"/>
</dbReference>
<gene>
    <name evidence="2" type="ORF">IC235_06150</name>
</gene>
<evidence type="ECO:0000313" key="3">
    <source>
        <dbReference type="Proteomes" id="UP000612233"/>
    </source>
</evidence>
<comment type="caution">
    <text evidence="2">The sequence shown here is derived from an EMBL/GenBank/DDBJ whole genome shotgun (WGS) entry which is preliminary data.</text>
</comment>
<evidence type="ECO:0000256" key="1">
    <source>
        <dbReference type="SAM" id="SignalP"/>
    </source>
</evidence>
<name>A0A927GIV6_9BACT</name>
<feature type="chain" id="PRO_5037830326" evidence="1">
    <location>
        <begin position="22"/>
        <end position="305"/>
    </location>
</feature>
<feature type="signal peptide" evidence="1">
    <location>
        <begin position="1"/>
        <end position="21"/>
    </location>
</feature>
<dbReference type="Proteomes" id="UP000612233">
    <property type="component" value="Unassembled WGS sequence"/>
</dbReference>
<accession>A0A927GIV6</accession>